<dbReference type="PANTHER" id="PTHR42736">
    <property type="entry name" value="PROTEIN-GLUTAMINE GAMMA-GLUTAMYLTRANSFERASE"/>
    <property type="match status" value="1"/>
</dbReference>
<feature type="domain" description="Transglutaminase-like" evidence="3">
    <location>
        <begin position="468"/>
        <end position="543"/>
    </location>
</feature>
<dbReference type="InterPro" id="IPR002931">
    <property type="entry name" value="Transglutaminase-like"/>
</dbReference>
<feature type="transmembrane region" description="Helical" evidence="2">
    <location>
        <begin position="176"/>
        <end position="192"/>
    </location>
</feature>
<dbReference type="PANTHER" id="PTHR42736:SF1">
    <property type="entry name" value="PROTEIN-GLUTAMINE GAMMA-GLUTAMYLTRANSFERASE"/>
    <property type="match status" value="1"/>
</dbReference>
<dbReference type="InterPro" id="IPR021878">
    <property type="entry name" value="TgpA_N"/>
</dbReference>
<dbReference type="RefSeq" id="WP_322411587.1">
    <property type="nucleotide sequence ID" value="NZ_CP139779.1"/>
</dbReference>
<feature type="transmembrane region" description="Helical" evidence="2">
    <location>
        <begin position="153"/>
        <end position="170"/>
    </location>
</feature>
<keyword evidence="5" id="KW-1185">Reference proteome</keyword>
<dbReference type="Pfam" id="PF01841">
    <property type="entry name" value="Transglut_core"/>
    <property type="match status" value="1"/>
</dbReference>
<evidence type="ECO:0000256" key="2">
    <source>
        <dbReference type="SAM" id="Phobius"/>
    </source>
</evidence>
<feature type="transmembrane region" description="Helical" evidence="2">
    <location>
        <begin position="604"/>
        <end position="624"/>
    </location>
</feature>
<dbReference type="Gene3D" id="3.10.620.30">
    <property type="match status" value="1"/>
</dbReference>
<reference evidence="4 5" key="1">
    <citation type="submission" date="2023-06" db="EMBL/GenBank/DDBJ databases">
        <title>Rock-solubilizing bacteria, Microbacterium invictum, promotes re-establishment of vegetation in rocky wasteland by accelerating rock bio-weathering and reshaping soil bacterial community.</title>
        <authorList>
            <person name="Liu C."/>
        </authorList>
    </citation>
    <scope>NUCLEOTIDE SEQUENCE [LARGE SCALE GENOMIC DNA]</scope>
    <source>
        <strain evidence="4 5">X-18</strain>
    </source>
</reference>
<feature type="transmembrane region" description="Helical" evidence="2">
    <location>
        <begin position="38"/>
        <end position="58"/>
    </location>
</feature>
<protein>
    <submittedName>
        <fullName evidence="4">DUF3488 and transglutaminase-like domain-containing protein</fullName>
    </submittedName>
</protein>
<accession>A0ABZ0VCW2</accession>
<keyword evidence="2" id="KW-1133">Transmembrane helix</keyword>
<dbReference type="EMBL" id="CP139779">
    <property type="protein sequence ID" value="WQB71470.1"/>
    <property type="molecule type" value="Genomic_DNA"/>
</dbReference>
<organism evidence="4 5">
    <name type="scientific">Microbacterium invictum</name>
    <dbReference type="NCBI Taxonomy" id="515415"/>
    <lineage>
        <taxon>Bacteria</taxon>
        <taxon>Bacillati</taxon>
        <taxon>Actinomycetota</taxon>
        <taxon>Actinomycetes</taxon>
        <taxon>Micrococcales</taxon>
        <taxon>Microbacteriaceae</taxon>
        <taxon>Microbacterium</taxon>
    </lineage>
</organism>
<sequence>MPSAEPSSRRAADLLLTAGVFAALIAALLPLMRVVRPTGWLLGTLVIVAAVLATGYVARRFRLPAVAVSLIEVLVWAAFVTAVFFRDTAFLLVIPTVETFREIPDVLSAAGEEIALGVAPLAPSGPLALLIVGATGLLAVVIDHVVLTARMPLLAGVGLIAVSLIPAIAVPAEIDVVAFALLAAAILFLIRTDTRMREEPATTEATRATGVSATAVGIGAIAVVVALVATPLLPQPTIRPGSGELGPGPGIDATLQLGDDLRRPREVEVLRMRSDAPTPPYLRATTLTEFTGAVWEPDSGRSYPLDSAEALTALPVDPEIEVAEYSTTVEIRNLNSTWLPVSYPATVIDGLDGVWGAFPYNRTVEARQGGTQGQDYEVTSSVPRPTLEQIRARSAGGEGVRADTLGLPADLPPIVGELAAEVTAGAASDYDALLALQSWFRGTDFRYSLDAPVEEGFDGSGAEAVAQFLEVREGYCIHYASAFALMARTLDMPSRIVVGYLPGTSTGDAVEFQTVYSVMSGQLHAWPEIYFDGVGWIPFEPTNGLGQPTRFSPETSAPGETADGADAAPEASAPADVPDAVDPDTGEPLTPDAGTAAPDAEVDALPTVAVVFAVLVVLGIPLLVRDLRRRQQVSGARAGDAAAAWAVVQDTAIDLGIPSPVSESPRALGSRLVGEAGAPSEAMGVLIGAIERASYAPGGRHGFGQGEAMATAASEVRAGLLAAAPPARRILAQLVPRSLIIRPGSLYAGAGRGASRPAG</sequence>
<keyword evidence="2" id="KW-0812">Transmembrane</keyword>
<feature type="transmembrane region" description="Helical" evidence="2">
    <location>
        <begin position="127"/>
        <end position="146"/>
    </location>
</feature>
<proteinExistence type="predicted"/>
<evidence type="ECO:0000313" key="4">
    <source>
        <dbReference type="EMBL" id="WQB71470.1"/>
    </source>
</evidence>
<feature type="transmembrane region" description="Helical" evidence="2">
    <location>
        <begin position="12"/>
        <end position="32"/>
    </location>
</feature>
<feature type="compositionally biased region" description="Low complexity" evidence="1">
    <location>
        <begin position="557"/>
        <end position="578"/>
    </location>
</feature>
<dbReference type="SMART" id="SM00460">
    <property type="entry name" value="TGc"/>
    <property type="match status" value="1"/>
</dbReference>
<feature type="transmembrane region" description="Helical" evidence="2">
    <location>
        <begin position="213"/>
        <end position="233"/>
    </location>
</feature>
<feature type="compositionally biased region" description="Polar residues" evidence="1">
    <location>
        <begin position="545"/>
        <end position="555"/>
    </location>
</feature>
<dbReference type="Proteomes" id="UP001324533">
    <property type="component" value="Chromosome"/>
</dbReference>
<feature type="region of interest" description="Disordered" evidence="1">
    <location>
        <begin position="545"/>
        <end position="597"/>
    </location>
</feature>
<dbReference type="SUPFAM" id="SSF54001">
    <property type="entry name" value="Cysteine proteinases"/>
    <property type="match status" value="1"/>
</dbReference>
<keyword evidence="2" id="KW-0472">Membrane</keyword>
<dbReference type="Pfam" id="PF11992">
    <property type="entry name" value="TgpA_N"/>
    <property type="match status" value="1"/>
</dbReference>
<evidence type="ECO:0000259" key="3">
    <source>
        <dbReference type="SMART" id="SM00460"/>
    </source>
</evidence>
<dbReference type="InterPro" id="IPR038765">
    <property type="entry name" value="Papain-like_cys_pep_sf"/>
</dbReference>
<name>A0ABZ0VCW2_9MICO</name>
<gene>
    <name evidence="4" type="ORF">T9R20_05785</name>
</gene>
<dbReference type="InterPro" id="IPR052901">
    <property type="entry name" value="Bact_TGase-like"/>
</dbReference>
<evidence type="ECO:0000256" key="1">
    <source>
        <dbReference type="SAM" id="MobiDB-lite"/>
    </source>
</evidence>
<feature type="transmembrane region" description="Helical" evidence="2">
    <location>
        <begin position="65"/>
        <end position="85"/>
    </location>
</feature>
<evidence type="ECO:0000313" key="5">
    <source>
        <dbReference type="Proteomes" id="UP001324533"/>
    </source>
</evidence>